<dbReference type="PANTHER" id="PTHR13318:SF247">
    <property type="entry name" value="GH16156P"/>
    <property type="match status" value="1"/>
</dbReference>
<evidence type="ECO:0000313" key="3">
    <source>
        <dbReference type="EMBL" id="VVW47080.1"/>
    </source>
</evidence>
<gene>
    <name evidence="3" type="ORF">NYM_LOCUS21027</name>
</gene>
<dbReference type="GO" id="GO:0019005">
    <property type="term" value="C:SCF ubiquitin ligase complex"/>
    <property type="evidence" value="ECO:0007669"/>
    <property type="project" value="TreeGrafter"/>
</dbReference>
<dbReference type="SMART" id="SM00367">
    <property type="entry name" value="LRR_CC"/>
    <property type="match status" value="6"/>
</dbReference>
<dbReference type="OrthoDB" id="1870722at2759"/>
<dbReference type="OMA" id="ECGPKVT"/>
<dbReference type="PANTHER" id="PTHR13318">
    <property type="entry name" value="PARTNER OF PAIRED, ISOFORM B-RELATED"/>
    <property type="match status" value="1"/>
</dbReference>
<dbReference type="GO" id="GO:0031146">
    <property type="term" value="P:SCF-dependent proteasomal ubiquitin-dependent protein catabolic process"/>
    <property type="evidence" value="ECO:0007669"/>
    <property type="project" value="TreeGrafter"/>
</dbReference>
<dbReference type="Pfam" id="PF25372">
    <property type="entry name" value="DUF7885"/>
    <property type="match status" value="1"/>
</dbReference>
<evidence type="ECO:0000259" key="2">
    <source>
        <dbReference type="Pfam" id="PF25372"/>
    </source>
</evidence>
<sequence>MEAIGDDELGMVLKRLNNKSDRISCSQVCKQWLRVEGLLRTQLRVLDPSLLRSFLPRFPNLVALELGKVLPDVDLEFVAETCPNVQILNLNLRQTCPVSDSTEEIGYDDLTGDGICSVAGRCKGLKKVYLRRRKGIGNVGVISLIKHCTDITHLDLSWCSRITDGALESLGAASSLQSLNLHGCSLITDWGLASLATGSSARTLQKLDLSECDRISDIGVVFLQQLCCLEELSLAECGPKITDAGGVSISAICGLKSIDFSWLINISDATFLSLANNCNHLVWLNITGCELATSAGLRCFATHKSLEVLIAASCYSLSADGIEHTLLGCSKLRYAVLDKRLRGWISGDAIANVNPLCRIEWR</sequence>
<dbReference type="Gramene" id="NC6G0040070.1">
    <property type="protein sequence ID" value="NC6G0040070.1:cds"/>
    <property type="gene ID" value="NC6G0040070"/>
</dbReference>
<proteinExistence type="predicted"/>
<dbReference type="SUPFAM" id="SSF52047">
    <property type="entry name" value="RNI-like"/>
    <property type="match status" value="1"/>
</dbReference>
<dbReference type="Gene3D" id="3.80.10.10">
    <property type="entry name" value="Ribonuclease Inhibitor"/>
    <property type="match status" value="2"/>
</dbReference>
<feature type="domain" description="F-box/LRR-repeat protein 15-like leucin rich repeat" evidence="2">
    <location>
        <begin position="120"/>
        <end position="228"/>
    </location>
</feature>
<evidence type="ECO:0000259" key="1">
    <source>
        <dbReference type="Pfam" id="PF18511"/>
    </source>
</evidence>
<dbReference type="InterPro" id="IPR041567">
    <property type="entry name" value="COI1_F-box"/>
</dbReference>
<dbReference type="AlphaFoldDB" id="A0A5K1E2W1"/>
<dbReference type="InterPro" id="IPR057207">
    <property type="entry name" value="FBXL15_LRR"/>
</dbReference>
<dbReference type="EMBL" id="LR721784">
    <property type="protein sequence ID" value="VVW47080.1"/>
    <property type="molecule type" value="Genomic_DNA"/>
</dbReference>
<dbReference type="Pfam" id="PF18511">
    <property type="entry name" value="F-box_5"/>
    <property type="match status" value="1"/>
</dbReference>
<accession>A0A5K1E2W1</accession>
<reference evidence="3" key="1">
    <citation type="submission" date="2019-09" db="EMBL/GenBank/DDBJ databases">
        <authorList>
            <person name="Zhang L."/>
        </authorList>
    </citation>
    <scope>NUCLEOTIDE SEQUENCE</scope>
</reference>
<dbReference type="InterPro" id="IPR006553">
    <property type="entry name" value="Leu-rich_rpt_Cys-con_subtyp"/>
</dbReference>
<dbReference type="InterPro" id="IPR032675">
    <property type="entry name" value="LRR_dom_sf"/>
</dbReference>
<organism evidence="3">
    <name type="scientific">Nymphaea colorata</name>
    <name type="common">pocket water lily</name>
    <dbReference type="NCBI Taxonomy" id="210225"/>
    <lineage>
        <taxon>Eukaryota</taxon>
        <taxon>Viridiplantae</taxon>
        <taxon>Streptophyta</taxon>
        <taxon>Embryophyta</taxon>
        <taxon>Tracheophyta</taxon>
        <taxon>Spermatophyta</taxon>
        <taxon>Magnoliopsida</taxon>
        <taxon>Nymphaeales</taxon>
        <taxon>Nymphaeaceae</taxon>
        <taxon>Nymphaea</taxon>
    </lineage>
</organism>
<protein>
    <submittedName>
        <fullName evidence="3">Uncharacterized protein</fullName>
    </submittedName>
</protein>
<dbReference type="FunFam" id="1.20.1280.50:FF:000023">
    <property type="entry name" value="F-box/LRR-repeat protein 4"/>
    <property type="match status" value="1"/>
</dbReference>
<name>A0A5K1E2W1_9MAGN</name>
<feature type="domain" description="COI1 F-box" evidence="1">
    <location>
        <begin position="4"/>
        <end position="41"/>
    </location>
</feature>